<dbReference type="SUPFAM" id="SSF50129">
    <property type="entry name" value="GroES-like"/>
    <property type="match status" value="1"/>
</dbReference>
<dbReference type="Pfam" id="PF00107">
    <property type="entry name" value="ADH_zinc_N"/>
    <property type="match status" value="1"/>
</dbReference>
<sequence>MTDRHMRAARLTGVRRIQCTEIPVPEPGPDEMLVRVLATGVCGSDLAAYRGTHPYKRAPVVLGHELSAVVERLGSRVAGFAPGDMVCAAAFSHCGSCVHCRAGAVNLCGDKRSISHLDWSGSFAERAVLHQNMAYRLPARLDPFLGALVEPLSIGLHAMRLAGAARRRSVAVLGGGTIGLACVIAARVLGFGRTVCVDRGSVKGELALKAGADAFVDAGTAEPAAAALRELGGPAELVVVAAGYPGVVEQAQRLVAAGGSILVVSYFDTPVPVDLNALVGREVAVLGSALSTAGDFAEVIDWLDRGLVAPGFLISHSFALDEVSAAMELMDTQGTRTGKIMIRADTVDTADADTTERTEHTDLTDLTHLTDLEARR</sequence>
<dbReference type="InterPro" id="IPR013149">
    <property type="entry name" value="ADH-like_C"/>
</dbReference>
<feature type="transmembrane region" description="Helical" evidence="12">
    <location>
        <begin position="169"/>
        <end position="189"/>
    </location>
</feature>
<keyword evidence="15" id="KW-1185">Reference proteome</keyword>
<dbReference type="SMART" id="SM00829">
    <property type="entry name" value="PKS_ER"/>
    <property type="match status" value="1"/>
</dbReference>
<evidence type="ECO:0000256" key="7">
    <source>
        <dbReference type="ARBA" id="ARBA00038004"/>
    </source>
</evidence>
<comment type="similarity">
    <text evidence="7">Belongs to the zinc-containing alcohol dehydrogenase family. DOIA dehydrogenase subfamily.</text>
</comment>
<dbReference type="SUPFAM" id="SSF51735">
    <property type="entry name" value="NAD(P)-binding Rossmann-fold domains"/>
    <property type="match status" value="1"/>
</dbReference>
<keyword evidence="4" id="KW-0560">Oxidoreductase</keyword>
<keyword evidence="12" id="KW-1133">Transmembrane helix</keyword>
<comment type="catalytic activity">
    <reaction evidence="11">
        <text>2-deoxy-scyllo-inosamine + NADP(+) = 3-amino-2,3-dideoxy-scyllo-inosose + NADPH + H(+)</text>
        <dbReference type="Rhea" id="RHEA:33879"/>
        <dbReference type="ChEBI" id="CHEBI:15378"/>
        <dbReference type="ChEBI" id="CHEBI:57783"/>
        <dbReference type="ChEBI" id="CHEBI:58349"/>
        <dbReference type="ChEBI" id="CHEBI:65002"/>
        <dbReference type="ChEBI" id="CHEBI:65003"/>
        <dbReference type="EC" id="1.1.1.329"/>
    </reaction>
</comment>
<keyword evidence="2" id="KW-0479">Metal-binding</keyword>
<dbReference type="InterPro" id="IPR020843">
    <property type="entry name" value="ER"/>
</dbReference>
<dbReference type="InterPro" id="IPR050129">
    <property type="entry name" value="Zn_alcohol_dh"/>
</dbReference>
<evidence type="ECO:0000256" key="12">
    <source>
        <dbReference type="SAM" id="Phobius"/>
    </source>
</evidence>
<dbReference type="Proteomes" id="UP001595765">
    <property type="component" value="Unassembled WGS sequence"/>
</dbReference>
<evidence type="ECO:0000313" key="14">
    <source>
        <dbReference type="EMBL" id="MFC4035367.1"/>
    </source>
</evidence>
<comment type="catalytic activity">
    <reaction evidence="10">
        <text>2-deoxy-scyllo-inosamine + NAD(+) = 3-amino-2,3-dideoxy-scyllo-inosose + NADH + H(+)</text>
        <dbReference type="Rhea" id="RHEA:33883"/>
        <dbReference type="ChEBI" id="CHEBI:15378"/>
        <dbReference type="ChEBI" id="CHEBI:57540"/>
        <dbReference type="ChEBI" id="CHEBI:57945"/>
        <dbReference type="ChEBI" id="CHEBI:65002"/>
        <dbReference type="ChEBI" id="CHEBI:65003"/>
        <dbReference type="EC" id="1.1.1.329"/>
    </reaction>
</comment>
<evidence type="ECO:0000259" key="13">
    <source>
        <dbReference type="SMART" id="SM00829"/>
    </source>
</evidence>
<protein>
    <recommendedName>
        <fullName evidence="9">2-deoxy-scyllo-inosamine dehydrogenase</fullName>
        <ecNumber evidence="8">1.1.1.329</ecNumber>
    </recommendedName>
</protein>
<keyword evidence="12" id="KW-0812">Transmembrane</keyword>
<evidence type="ECO:0000256" key="3">
    <source>
        <dbReference type="ARBA" id="ARBA00022833"/>
    </source>
</evidence>
<gene>
    <name evidence="14" type="ORF">ACFO3J_28430</name>
</gene>
<evidence type="ECO:0000256" key="2">
    <source>
        <dbReference type="ARBA" id="ARBA00022723"/>
    </source>
</evidence>
<dbReference type="PANTHER" id="PTHR43401">
    <property type="entry name" value="L-THREONINE 3-DEHYDROGENASE"/>
    <property type="match status" value="1"/>
</dbReference>
<accession>A0ABV8HW95</accession>
<dbReference type="InterPro" id="IPR013154">
    <property type="entry name" value="ADH-like_N"/>
</dbReference>
<evidence type="ECO:0000256" key="4">
    <source>
        <dbReference type="ARBA" id="ARBA00023002"/>
    </source>
</evidence>
<dbReference type="Pfam" id="PF08240">
    <property type="entry name" value="ADH_N"/>
    <property type="match status" value="1"/>
</dbReference>
<evidence type="ECO:0000256" key="5">
    <source>
        <dbReference type="ARBA" id="ARBA00037678"/>
    </source>
</evidence>
<dbReference type="InterPro" id="IPR011032">
    <property type="entry name" value="GroES-like_sf"/>
</dbReference>
<reference evidence="15" key="1">
    <citation type="journal article" date="2019" name="Int. J. Syst. Evol. Microbiol.">
        <title>The Global Catalogue of Microorganisms (GCM) 10K type strain sequencing project: providing services to taxonomists for standard genome sequencing and annotation.</title>
        <authorList>
            <consortium name="The Broad Institute Genomics Platform"/>
            <consortium name="The Broad Institute Genome Sequencing Center for Infectious Disease"/>
            <person name="Wu L."/>
            <person name="Ma J."/>
        </authorList>
    </citation>
    <scope>NUCLEOTIDE SEQUENCE [LARGE SCALE GENOMIC DNA]</scope>
    <source>
        <strain evidence="15">CGMCC 4.7237</strain>
    </source>
</reference>
<dbReference type="EC" id="1.1.1.329" evidence="8"/>
<evidence type="ECO:0000256" key="11">
    <source>
        <dbReference type="ARBA" id="ARBA00049085"/>
    </source>
</evidence>
<evidence type="ECO:0000256" key="6">
    <source>
        <dbReference type="ARBA" id="ARBA00037908"/>
    </source>
</evidence>
<organism evidence="14 15">
    <name type="scientific">Streptomyces polygonati</name>
    <dbReference type="NCBI Taxonomy" id="1617087"/>
    <lineage>
        <taxon>Bacteria</taxon>
        <taxon>Bacillati</taxon>
        <taxon>Actinomycetota</taxon>
        <taxon>Actinomycetes</taxon>
        <taxon>Kitasatosporales</taxon>
        <taxon>Streptomycetaceae</taxon>
        <taxon>Streptomyces</taxon>
    </lineage>
</organism>
<dbReference type="PANTHER" id="PTHR43401:SF2">
    <property type="entry name" value="L-THREONINE 3-DEHYDROGENASE"/>
    <property type="match status" value="1"/>
</dbReference>
<evidence type="ECO:0000256" key="9">
    <source>
        <dbReference type="ARBA" id="ARBA00039387"/>
    </source>
</evidence>
<evidence type="ECO:0000256" key="10">
    <source>
        <dbReference type="ARBA" id="ARBA00048685"/>
    </source>
</evidence>
<name>A0ABV8HW95_9ACTN</name>
<dbReference type="RefSeq" id="WP_386435204.1">
    <property type="nucleotide sequence ID" value="NZ_JBHSBB010000026.1"/>
</dbReference>
<dbReference type="InterPro" id="IPR036291">
    <property type="entry name" value="NAD(P)-bd_dom_sf"/>
</dbReference>
<feature type="domain" description="Enoyl reductase (ER)" evidence="13">
    <location>
        <begin position="13"/>
        <end position="342"/>
    </location>
</feature>
<proteinExistence type="inferred from homology"/>
<comment type="function">
    <text evidence="5">Catalyzes the oxidation of 2-deoxy-scyllo-inosamine (DOIA) with NAD(+) or NADP(+), forming 3-amino-2,3-dideoxy-scyllo-inosose (amino-DOI).</text>
</comment>
<comment type="caution">
    <text evidence="14">The sequence shown here is derived from an EMBL/GenBank/DDBJ whole genome shotgun (WGS) entry which is preliminary data.</text>
</comment>
<keyword evidence="12" id="KW-0472">Membrane</keyword>
<dbReference type="Gene3D" id="3.90.180.10">
    <property type="entry name" value="Medium-chain alcohol dehydrogenases, catalytic domain"/>
    <property type="match status" value="1"/>
</dbReference>
<evidence type="ECO:0000313" key="15">
    <source>
        <dbReference type="Proteomes" id="UP001595765"/>
    </source>
</evidence>
<comment type="cofactor">
    <cofactor evidence="1">
        <name>Zn(2+)</name>
        <dbReference type="ChEBI" id="CHEBI:29105"/>
    </cofactor>
</comment>
<dbReference type="Gene3D" id="3.40.50.720">
    <property type="entry name" value="NAD(P)-binding Rossmann-like Domain"/>
    <property type="match status" value="1"/>
</dbReference>
<evidence type="ECO:0000256" key="1">
    <source>
        <dbReference type="ARBA" id="ARBA00001947"/>
    </source>
</evidence>
<evidence type="ECO:0000256" key="8">
    <source>
        <dbReference type="ARBA" id="ARBA00039102"/>
    </source>
</evidence>
<dbReference type="EMBL" id="JBHSBB010000026">
    <property type="protein sequence ID" value="MFC4035367.1"/>
    <property type="molecule type" value="Genomic_DNA"/>
</dbReference>
<comment type="pathway">
    <text evidence="6">Metabolic intermediate biosynthesis; 2-deoxystreptamine biosynthesis; 2-deoxystreptamine from D-glucose 6-phosphate: step 3/4.</text>
</comment>
<keyword evidence="3" id="KW-0862">Zinc</keyword>